<accession>X6P7D2</accession>
<dbReference type="EMBL" id="ASPP01003310">
    <property type="protein sequence ID" value="ETO33547.1"/>
    <property type="molecule type" value="Genomic_DNA"/>
</dbReference>
<reference evidence="1 2" key="1">
    <citation type="journal article" date="2013" name="Curr. Biol.">
        <title>The Genome of the Foraminiferan Reticulomyxa filosa.</title>
        <authorList>
            <person name="Glockner G."/>
            <person name="Hulsmann N."/>
            <person name="Schleicher M."/>
            <person name="Noegel A.A."/>
            <person name="Eichinger L."/>
            <person name="Gallinger C."/>
            <person name="Pawlowski J."/>
            <person name="Sierra R."/>
            <person name="Euteneuer U."/>
            <person name="Pillet L."/>
            <person name="Moustafa A."/>
            <person name="Platzer M."/>
            <person name="Groth M."/>
            <person name="Szafranski K."/>
            <person name="Schliwa M."/>
        </authorList>
    </citation>
    <scope>NUCLEOTIDE SEQUENCE [LARGE SCALE GENOMIC DNA]</scope>
</reference>
<gene>
    <name evidence="1" type="ORF">RFI_03554</name>
</gene>
<dbReference type="Proteomes" id="UP000023152">
    <property type="component" value="Unassembled WGS sequence"/>
</dbReference>
<dbReference type="AlphaFoldDB" id="X6P7D2"/>
<proteinExistence type="predicted"/>
<name>X6P7D2_RETFI</name>
<comment type="caution">
    <text evidence="1">The sequence shown here is derived from an EMBL/GenBank/DDBJ whole genome shotgun (WGS) entry which is preliminary data.</text>
</comment>
<keyword evidence="2" id="KW-1185">Reference proteome</keyword>
<evidence type="ECO:0000313" key="1">
    <source>
        <dbReference type="EMBL" id="ETO33547.1"/>
    </source>
</evidence>
<evidence type="ECO:0000313" key="2">
    <source>
        <dbReference type="Proteomes" id="UP000023152"/>
    </source>
</evidence>
<protein>
    <submittedName>
        <fullName evidence="1">Uncharacterized protein</fullName>
    </submittedName>
</protein>
<organism evidence="1 2">
    <name type="scientific">Reticulomyxa filosa</name>
    <dbReference type="NCBI Taxonomy" id="46433"/>
    <lineage>
        <taxon>Eukaryota</taxon>
        <taxon>Sar</taxon>
        <taxon>Rhizaria</taxon>
        <taxon>Retaria</taxon>
        <taxon>Foraminifera</taxon>
        <taxon>Monothalamids</taxon>
        <taxon>Reticulomyxidae</taxon>
        <taxon>Reticulomyxa</taxon>
    </lineage>
</organism>
<sequence>MREVFLFIYFNNDIAVHIRCGDILFGHGDYHFMTLNYYLFCFDQILNQSKHDVQLQRPLSVHFLSQLSSAGAHTSADSEHVDKCSRLVHALVFKLGERYNSSDAKNKSKLQFFIKNDDIVTDFASMMYAPHLICGTSTFCLHAALSNTHHKNVFVPDIGPWLYLNSHTRKITQNGVLPPTHHLVDVRKNNWFLRSTEVAAKRWNTDENFEQLIQPFLEILSSIYDSVCVYYEITNSSNKSMK</sequence>